<organism evidence="1 2">
    <name type="scientific">Candidatus Fusicatenibacter merdavium</name>
    <dbReference type="NCBI Taxonomy" id="2838600"/>
    <lineage>
        <taxon>Bacteria</taxon>
        <taxon>Bacillati</taxon>
        <taxon>Bacillota</taxon>
        <taxon>Clostridia</taxon>
        <taxon>Lachnospirales</taxon>
        <taxon>Lachnospiraceae</taxon>
        <taxon>Fusicatenibacter</taxon>
    </lineage>
</organism>
<dbReference type="Proteomes" id="UP000886890">
    <property type="component" value="Unassembled WGS sequence"/>
</dbReference>
<protein>
    <submittedName>
        <fullName evidence="1">Uncharacterized protein</fullName>
    </submittedName>
</protein>
<dbReference type="AlphaFoldDB" id="A0A9D2BJT9"/>
<sequence length="146" mass="15812">MEIASGFSEFTKIPDQKNAEFMRLSGFFSPAGGSWRAGGDLPLFPSFFLTESGGNPVIKTSESGNLLVQARQPLAGFIAPAHSMRCSLSVTRQMSARASTAAACRVYRTKKRLGFLCCASRSAENPQSLFEKLSFFFIAAVTSESH</sequence>
<dbReference type="EMBL" id="DXEK01000159">
    <property type="protein sequence ID" value="HIX77834.1"/>
    <property type="molecule type" value="Genomic_DNA"/>
</dbReference>
<name>A0A9D2BJT9_9FIRM</name>
<proteinExistence type="predicted"/>
<accession>A0A9D2BJT9</accession>
<evidence type="ECO:0000313" key="2">
    <source>
        <dbReference type="Proteomes" id="UP000886890"/>
    </source>
</evidence>
<evidence type="ECO:0000313" key="1">
    <source>
        <dbReference type="EMBL" id="HIX77834.1"/>
    </source>
</evidence>
<comment type="caution">
    <text evidence="1">The sequence shown here is derived from an EMBL/GenBank/DDBJ whole genome shotgun (WGS) entry which is preliminary data.</text>
</comment>
<reference evidence="1" key="1">
    <citation type="journal article" date="2021" name="PeerJ">
        <title>Extensive microbial diversity within the chicken gut microbiome revealed by metagenomics and culture.</title>
        <authorList>
            <person name="Gilroy R."/>
            <person name="Ravi A."/>
            <person name="Getino M."/>
            <person name="Pursley I."/>
            <person name="Horton D.L."/>
            <person name="Alikhan N.F."/>
            <person name="Baker D."/>
            <person name="Gharbi K."/>
            <person name="Hall N."/>
            <person name="Watson M."/>
            <person name="Adriaenssens E.M."/>
            <person name="Foster-Nyarko E."/>
            <person name="Jarju S."/>
            <person name="Secka A."/>
            <person name="Antonio M."/>
            <person name="Oren A."/>
            <person name="Chaudhuri R.R."/>
            <person name="La Ragione R."/>
            <person name="Hildebrand F."/>
            <person name="Pallen M.J."/>
        </authorList>
    </citation>
    <scope>NUCLEOTIDE SEQUENCE</scope>
    <source>
        <strain evidence="1">CHK183-1962</strain>
    </source>
</reference>
<gene>
    <name evidence="1" type="ORF">H9734_09620</name>
</gene>
<reference evidence="1" key="2">
    <citation type="submission" date="2021-04" db="EMBL/GenBank/DDBJ databases">
        <authorList>
            <person name="Gilroy R."/>
        </authorList>
    </citation>
    <scope>NUCLEOTIDE SEQUENCE</scope>
    <source>
        <strain evidence="1">CHK183-1962</strain>
    </source>
</reference>